<keyword evidence="2" id="KW-1185">Reference proteome</keyword>
<proteinExistence type="predicted"/>
<sequence length="108" mass="12564">MTAAPARKKPAERREFILHYLREQNRTLYPQRVGRATVDILDSDFVNAYIDFSGARFEPVKYGAFKCKQLSRDLTEMWQTGELSRKLISLPEGSRNEGFPGWVYAYEL</sequence>
<accession>A0A2H4P7A8</accession>
<dbReference type="Proteomes" id="UP000241090">
    <property type="component" value="Segment"/>
</dbReference>
<protein>
    <submittedName>
        <fullName evidence="1">Uncharacterized protein</fullName>
    </submittedName>
</protein>
<evidence type="ECO:0000313" key="1">
    <source>
        <dbReference type="EMBL" id="ATW57920.1"/>
    </source>
</evidence>
<gene>
    <name evidence="1" type="ORF">CNR33_00074</name>
</gene>
<dbReference type="EMBL" id="MG018926">
    <property type="protein sequence ID" value="ATW57920.1"/>
    <property type="molecule type" value="Genomic_DNA"/>
</dbReference>
<organism evidence="1 2">
    <name type="scientific">Pseudomonas phage tabernarius</name>
    <dbReference type="NCBI Taxonomy" id="2048978"/>
    <lineage>
        <taxon>Viruses</taxon>
        <taxon>Duplodnaviria</taxon>
        <taxon>Heunggongvirae</taxon>
        <taxon>Uroviricota</taxon>
        <taxon>Caudoviricetes</taxon>
        <taxon>Lindbergviridae</taxon>
        <taxon>Tabernariusvirus</taxon>
        <taxon>Tabernariusvirus tabernarius</taxon>
    </lineage>
</organism>
<reference evidence="1 2" key="1">
    <citation type="submission" date="2017-09" db="EMBL/GenBank/DDBJ databases">
        <authorList>
            <person name="Ehlers B."/>
            <person name="Leendertz F.H."/>
        </authorList>
    </citation>
    <scope>NUCLEOTIDE SEQUENCE [LARGE SCALE GENOMIC DNA]</scope>
</reference>
<evidence type="ECO:0000313" key="2">
    <source>
        <dbReference type="Proteomes" id="UP000241090"/>
    </source>
</evidence>
<name>A0A2H4P7A8_9CAUD</name>